<evidence type="ECO:0000256" key="7">
    <source>
        <dbReference type="ARBA" id="ARBA00022840"/>
    </source>
</evidence>
<comment type="catalytic activity">
    <reaction evidence="9 10">
        <text>nicotinate beta-D-ribonucleotide + ATP + H(+) = deamido-NAD(+) + diphosphate</text>
        <dbReference type="Rhea" id="RHEA:22860"/>
        <dbReference type="ChEBI" id="CHEBI:15378"/>
        <dbReference type="ChEBI" id="CHEBI:30616"/>
        <dbReference type="ChEBI" id="CHEBI:33019"/>
        <dbReference type="ChEBI" id="CHEBI:57502"/>
        <dbReference type="ChEBI" id="CHEBI:58437"/>
        <dbReference type="EC" id="2.7.7.18"/>
    </reaction>
</comment>
<dbReference type="SUPFAM" id="SSF52374">
    <property type="entry name" value="Nucleotidylyl transferase"/>
    <property type="match status" value="1"/>
</dbReference>
<keyword evidence="6 10" id="KW-0547">Nucleotide-binding</keyword>
<evidence type="ECO:0000256" key="5">
    <source>
        <dbReference type="ARBA" id="ARBA00022695"/>
    </source>
</evidence>
<dbReference type="GO" id="GO:0009435">
    <property type="term" value="P:NAD+ biosynthetic process"/>
    <property type="evidence" value="ECO:0007669"/>
    <property type="project" value="UniProtKB-UniRule"/>
</dbReference>
<keyword evidence="8 10" id="KW-0520">NAD</keyword>
<dbReference type="EC" id="2.7.7.18" evidence="10"/>
<dbReference type="NCBIfam" id="NF000840">
    <property type="entry name" value="PRK00071.1-3"/>
    <property type="match status" value="1"/>
</dbReference>
<dbReference type="InterPro" id="IPR014729">
    <property type="entry name" value="Rossmann-like_a/b/a_fold"/>
</dbReference>
<comment type="similarity">
    <text evidence="10">Belongs to the NadD family.</text>
</comment>
<dbReference type="PANTHER" id="PTHR39321">
    <property type="entry name" value="NICOTINATE-NUCLEOTIDE ADENYLYLTRANSFERASE-RELATED"/>
    <property type="match status" value="1"/>
</dbReference>
<evidence type="ECO:0000256" key="3">
    <source>
        <dbReference type="ARBA" id="ARBA00022642"/>
    </source>
</evidence>
<dbReference type="OrthoDB" id="5295945at2"/>
<dbReference type="AlphaFoldDB" id="A0A558AYN6"/>
<name>A0A558AYN6_9STAP</name>
<dbReference type="HAMAP" id="MF_00244">
    <property type="entry name" value="NaMN_adenylyltr"/>
    <property type="match status" value="1"/>
</dbReference>
<evidence type="ECO:0000256" key="2">
    <source>
        <dbReference type="ARBA" id="ARBA00005019"/>
    </source>
</evidence>
<dbReference type="InterPro" id="IPR004821">
    <property type="entry name" value="Cyt_trans-like"/>
</dbReference>
<dbReference type="UniPathway" id="UPA00253">
    <property type="reaction ID" value="UER00332"/>
</dbReference>
<keyword evidence="5 10" id="KW-0548">Nucleotidyltransferase</keyword>
<dbReference type="Proteomes" id="UP000315103">
    <property type="component" value="Unassembled WGS sequence"/>
</dbReference>
<gene>
    <name evidence="10 12" type="primary">nadD</name>
    <name evidence="12" type="ORF">FO441_03475</name>
</gene>
<dbReference type="RefSeq" id="WP_145285832.1">
    <property type="nucleotide sequence ID" value="NZ_VMSJ01000001.1"/>
</dbReference>
<evidence type="ECO:0000256" key="8">
    <source>
        <dbReference type="ARBA" id="ARBA00023027"/>
    </source>
</evidence>
<dbReference type="PANTHER" id="PTHR39321:SF3">
    <property type="entry name" value="PHOSPHOPANTETHEINE ADENYLYLTRANSFERASE"/>
    <property type="match status" value="1"/>
</dbReference>
<dbReference type="Gene3D" id="3.40.50.620">
    <property type="entry name" value="HUPs"/>
    <property type="match status" value="1"/>
</dbReference>
<sequence>MKIGLFGGTFDPVHPGHIHAVVEAYIALDLDKVICIPARQSPLKTEVPTSDHHRLKMLEHAVRHYDFIEIDTWEMEQEGVSYTYDTAVHLKTQYPDDALFFLIGTDQYRSFEKWHRYQELLEMLNFVVMDRFSDAPVSDDRFMIISQPVLEISSTIIRERIREGIQVRHQLDPEVYQYIKENHLYEA</sequence>
<dbReference type="NCBIfam" id="TIGR00482">
    <property type="entry name" value="nicotinate (nicotinamide) nucleotide adenylyltransferase"/>
    <property type="match status" value="1"/>
</dbReference>
<evidence type="ECO:0000259" key="11">
    <source>
        <dbReference type="Pfam" id="PF01467"/>
    </source>
</evidence>
<dbReference type="NCBIfam" id="TIGR00125">
    <property type="entry name" value="cyt_tran_rel"/>
    <property type="match status" value="1"/>
</dbReference>
<keyword evidence="7 10" id="KW-0067">ATP-binding</keyword>
<evidence type="ECO:0000256" key="10">
    <source>
        <dbReference type="HAMAP-Rule" id="MF_00244"/>
    </source>
</evidence>
<evidence type="ECO:0000313" key="13">
    <source>
        <dbReference type="Proteomes" id="UP000315103"/>
    </source>
</evidence>
<keyword evidence="4 10" id="KW-0808">Transferase</keyword>
<protein>
    <recommendedName>
        <fullName evidence="10">Probable nicotinate-nucleotide adenylyltransferase</fullName>
        <ecNumber evidence="10">2.7.7.18</ecNumber>
    </recommendedName>
    <alternativeName>
        <fullName evidence="10">Deamido-NAD(+) diphosphorylase</fullName>
    </alternativeName>
    <alternativeName>
        <fullName evidence="10">Deamido-NAD(+) pyrophosphorylase</fullName>
    </alternativeName>
    <alternativeName>
        <fullName evidence="10">Nicotinate mononucleotide adenylyltransferase</fullName>
        <shortName evidence="10">NaMN adenylyltransferase</shortName>
    </alternativeName>
</protein>
<comment type="caution">
    <text evidence="12">The sequence shown here is derived from an EMBL/GenBank/DDBJ whole genome shotgun (WGS) entry which is preliminary data.</text>
</comment>
<evidence type="ECO:0000256" key="1">
    <source>
        <dbReference type="ARBA" id="ARBA00002324"/>
    </source>
</evidence>
<keyword evidence="13" id="KW-1185">Reference proteome</keyword>
<dbReference type="EMBL" id="VMSJ01000001">
    <property type="protein sequence ID" value="TVT29357.1"/>
    <property type="molecule type" value="Genomic_DNA"/>
</dbReference>
<feature type="domain" description="Cytidyltransferase-like" evidence="11">
    <location>
        <begin position="5"/>
        <end position="160"/>
    </location>
</feature>
<evidence type="ECO:0000256" key="6">
    <source>
        <dbReference type="ARBA" id="ARBA00022741"/>
    </source>
</evidence>
<dbReference type="Pfam" id="PF01467">
    <property type="entry name" value="CTP_transf_like"/>
    <property type="match status" value="1"/>
</dbReference>
<keyword evidence="3 10" id="KW-0662">Pyridine nucleotide biosynthesis</keyword>
<evidence type="ECO:0000313" key="12">
    <source>
        <dbReference type="EMBL" id="TVT29357.1"/>
    </source>
</evidence>
<comment type="pathway">
    <text evidence="2 10">Cofactor biosynthesis; NAD(+) biosynthesis; deamido-NAD(+) from nicotinate D-ribonucleotide: step 1/1.</text>
</comment>
<dbReference type="GO" id="GO:0005524">
    <property type="term" value="F:ATP binding"/>
    <property type="evidence" value="ECO:0007669"/>
    <property type="project" value="UniProtKB-KW"/>
</dbReference>
<dbReference type="GO" id="GO:0004515">
    <property type="term" value="F:nicotinate-nucleotide adenylyltransferase activity"/>
    <property type="evidence" value="ECO:0007669"/>
    <property type="project" value="UniProtKB-UniRule"/>
</dbReference>
<accession>A0A558AYN6</accession>
<proteinExistence type="inferred from homology"/>
<evidence type="ECO:0000256" key="4">
    <source>
        <dbReference type="ARBA" id="ARBA00022679"/>
    </source>
</evidence>
<dbReference type="CDD" id="cd02165">
    <property type="entry name" value="NMNAT"/>
    <property type="match status" value="1"/>
</dbReference>
<dbReference type="InterPro" id="IPR005248">
    <property type="entry name" value="NadD/NMNAT"/>
</dbReference>
<reference evidence="12 13" key="1">
    <citation type="submission" date="2019-07" db="EMBL/GenBank/DDBJ databases">
        <title>Salinicoccus cyprini sp. nov., isolated from gastro-intestinal tract of mirror carp, Cyprinus carpio var. specularis, collected from Gobind Sagar Reservoir, Himachal Pradesh, India.</title>
        <authorList>
            <person name="Talwar C."/>
            <person name="Singh A.K."/>
            <person name="Lal R."/>
            <person name="Negi R.K."/>
        </authorList>
    </citation>
    <scope>NUCLEOTIDE SEQUENCE [LARGE SCALE GENOMIC DNA]</scope>
    <source>
        <strain evidence="12 13">CT19</strain>
    </source>
</reference>
<organism evidence="12 13">
    <name type="scientific">Salinicoccus cyprini</name>
    <dbReference type="NCBI Taxonomy" id="2493691"/>
    <lineage>
        <taxon>Bacteria</taxon>
        <taxon>Bacillati</taxon>
        <taxon>Bacillota</taxon>
        <taxon>Bacilli</taxon>
        <taxon>Bacillales</taxon>
        <taxon>Staphylococcaceae</taxon>
        <taxon>Salinicoccus</taxon>
    </lineage>
</organism>
<comment type="function">
    <text evidence="1 10">Catalyzes the reversible adenylation of nicotinate mononucleotide (NaMN) to nicotinic acid adenine dinucleotide (NaAD).</text>
</comment>
<evidence type="ECO:0000256" key="9">
    <source>
        <dbReference type="ARBA" id="ARBA00048721"/>
    </source>
</evidence>